<dbReference type="EMBL" id="JADEXP010000363">
    <property type="protein sequence ID" value="MBE9070046.1"/>
    <property type="molecule type" value="Genomic_DNA"/>
</dbReference>
<organism evidence="2 3">
    <name type="scientific">Leptolyngbya cf. ectocarpi LEGE 11479</name>
    <dbReference type="NCBI Taxonomy" id="1828722"/>
    <lineage>
        <taxon>Bacteria</taxon>
        <taxon>Bacillati</taxon>
        <taxon>Cyanobacteriota</taxon>
        <taxon>Cyanophyceae</taxon>
        <taxon>Leptolyngbyales</taxon>
        <taxon>Leptolyngbyaceae</taxon>
        <taxon>Leptolyngbya group</taxon>
        <taxon>Leptolyngbya</taxon>
    </lineage>
</organism>
<dbReference type="PRINTS" id="PR00420">
    <property type="entry name" value="RNGMNOXGNASE"/>
</dbReference>
<dbReference type="PANTHER" id="PTHR10742">
    <property type="entry name" value="FLAVIN MONOAMINE OXIDASE"/>
    <property type="match status" value="1"/>
</dbReference>
<dbReference type="InterPro" id="IPR002937">
    <property type="entry name" value="Amino_oxidase"/>
</dbReference>
<dbReference type="InterPro" id="IPR050281">
    <property type="entry name" value="Flavin_monoamine_oxidase"/>
</dbReference>
<feature type="domain" description="Amine oxidase" evidence="1">
    <location>
        <begin position="41"/>
        <end position="448"/>
    </location>
</feature>
<evidence type="ECO:0000259" key="1">
    <source>
        <dbReference type="Pfam" id="PF01593"/>
    </source>
</evidence>
<dbReference type="PROSITE" id="PS51257">
    <property type="entry name" value="PROKAR_LIPOPROTEIN"/>
    <property type="match status" value="1"/>
</dbReference>
<gene>
    <name evidence="2" type="ORF">IQ260_25730</name>
</gene>
<dbReference type="Proteomes" id="UP000615026">
    <property type="component" value="Unassembled WGS sequence"/>
</dbReference>
<dbReference type="SUPFAM" id="SSF54373">
    <property type="entry name" value="FAD-linked reductases, C-terminal domain"/>
    <property type="match status" value="1"/>
</dbReference>
<accession>A0A928ZZ12</accession>
<protein>
    <submittedName>
        <fullName evidence="2">FAD-dependent oxidoreductase</fullName>
    </submittedName>
</protein>
<reference evidence="2" key="1">
    <citation type="submission" date="2020-10" db="EMBL/GenBank/DDBJ databases">
        <authorList>
            <person name="Castelo-Branco R."/>
            <person name="Eusebio N."/>
            <person name="Adriana R."/>
            <person name="Vieira A."/>
            <person name="Brugerolle De Fraissinette N."/>
            <person name="Rezende De Castro R."/>
            <person name="Schneider M.P."/>
            <person name="Vasconcelos V."/>
            <person name="Leao P.N."/>
        </authorList>
    </citation>
    <scope>NUCLEOTIDE SEQUENCE</scope>
    <source>
        <strain evidence="2">LEGE 11479</strain>
    </source>
</reference>
<dbReference type="InterPro" id="IPR036188">
    <property type="entry name" value="FAD/NAD-bd_sf"/>
</dbReference>
<evidence type="ECO:0000313" key="2">
    <source>
        <dbReference type="EMBL" id="MBE9070046.1"/>
    </source>
</evidence>
<sequence length="451" mass="50072">MDRRTFLLTYFIAISIAACSQKTVADKSIKKESALVVGAGMAGLAAARKLHDLGYKVTLLEARDRIGGRVWTSHVWPEIPVDLGASWIHGVEENPLTKLADQIGIVRAKTDYDNAILYGTDGRVVSNDVEIDMIHLFNRLIRAAYRNASDGKTIFDVLENTPLWRDLSNQQLQSAMHLMNTMIEHELGGSLTEISAISADDAEEFSGEDVLFLDGYSAITHYLAKDLDIKLEQVVEKISYQNEGVIVKTNQNVFGADYAIVTLPIGVLKDNTVQFDPPLPVAKQDAIEVMGAGLLDKLFLKFPYVFWDKDKEILNWISDEHGRWNEWLNLSTYINQPVLLGFNAADYARKIEAWSDQEIVADAMGVLRIIYGNDIPDPESWQVTRWAADPFARCSYSFNAVGANVDARTTLAKTINNRLFFAGEATSEDYPATVHGAYLSGIDAATAITDL</sequence>
<dbReference type="AlphaFoldDB" id="A0A928ZZ12"/>
<keyword evidence="3" id="KW-1185">Reference proteome</keyword>
<name>A0A928ZZ12_LEPEC</name>
<dbReference type="GO" id="GO:0016491">
    <property type="term" value="F:oxidoreductase activity"/>
    <property type="evidence" value="ECO:0007669"/>
    <property type="project" value="InterPro"/>
</dbReference>
<dbReference type="Gene3D" id="3.50.50.60">
    <property type="entry name" value="FAD/NAD(P)-binding domain"/>
    <property type="match status" value="1"/>
</dbReference>
<proteinExistence type="predicted"/>
<comment type="caution">
    <text evidence="2">The sequence shown here is derived from an EMBL/GenBank/DDBJ whole genome shotgun (WGS) entry which is preliminary data.</text>
</comment>
<dbReference type="Gene3D" id="3.90.660.10">
    <property type="match status" value="1"/>
</dbReference>
<dbReference type="SUPFAM" id="SSF51905">
    <property type="entry name" value="FAD/NAD(P)-binding domain"/>
    <property type="match status" value="1"/>
</dbReference>
<evidence type="ECO:0000313" key="3">
    <source>
        <dbReference type="Proteomes" id="UP000615026"/>
    </source>
</evidence>
<dbReference type="Pfam" id="PF01593">
    <property type="entry name" value="Amino_oxidase"/>
    <property type="match status" value="1"/>
</dbReference>
<dbReference type="PANTHER" id="PTHR10742:SF410">
    <property type="entry name" value="LYSINE-SPECIFIC HISTONE DEMETHYLASE 2"/>
    <property type="match status" value="1"/>
</dbReference>